<accession>A0ABP4C851</accession>
<evidence type="ECO:0008006" key="4">
    <source>
        <dbReference type="Google" id="ProtNLM"/>
    </source>
</evidence>
<dbReference type="EMBL" id="BAAAHH010000027">
    <property type="protein sequence ID" value="GAA0962343.1"/>
    <property type="molecule type" value="Genomic_DNA"/>
</dbReference>
<feature type="transmembrane region" description="Helical" evidence="1">
    <location>
        <begin position="24"/>
        <end position="42"/>
    </location>
</feature>
<evidence type="ECO:0000313" key="2">
    <source>
        <dbReference type="EMBL" id="GAA0962343.1"/>
    </source>
</evidence>
<keyword evidence="1" id="KW-0472">Membrane</keyword>
<comment type="caution">
    <text evidence="2">The sequence shown here is derived from an EMBL/GenBank/DDBJ whole genome shotgun (WGS) entry which is preliminary data.</text>
</comment>
<gene>
    <name evidence="2" type="ORF">GCM10009550_56270</name>
</gene>
<evidence type="ECO:0000313" key="3">
    <source>
        <dbReference type="Proteomes" id="UP001500665"/>
    </source>
</evidence>
<keyword evidence="1" id="KW-0812">Transmembrane</keyword>
<keyword evidence="3" id="KW-1185">Reference proteome</keyword>
<reference evidence="3" key="1">
    <citation type="journal article" date="2019" name="Int. J. Syst. Evol. Microbiol.">
        <title>The Global Catalogue of Microorganisms (GCM) 10K type strain sequencing project: providing services to taxonomists for standard genome sequencing and annotation.</title>
        <authorList>
            <consortium name="The Broad Institute Genomics Platform"/>
            <consortium name="The Broad Institute Genome Sequencing Center for Infectious Disease"/>
            <person name="Wu L."/>
            <person name="Ma J."/>
        </authorList>
    </citation>
    <scope>NUCLEOTIDE SEQUENCE [LARGE SCALE GENOMIC DNA]</scope>
    <source>
        <strain evidence="3">JCM 10696</strain>
    </source>
</reference>
<feature type="transmembrane region" description="Helical" evidence="1">
    <location>
        <begin position="142"/>
        <end position="162"/>
    </location>
</feature>
<name>A0ABP4C851_9ACTN</name>
<organism evidence="2 3">
    <name type="scientific">Actinocorallia libanotica</name>
    <dbReference type="NCBI Taxonomy" id="46162"/>
    <lineage>
        <taxon>Bacteria</taxon>
        <taxon>Bacillati</taxon>
        <taxon>Actinomycetota</taxon>
        <taxon>Actinomycetes</taxon>
        <taxon>Streptosporangiales</taxon>
        <taxon>Thermomonosporaceae</taxon>
        <taxon>Actinocorallia</taxon>
    </lineage>
</organism>
<dbReference type="RefSeq" id="WP_344244006.1">
    <property type="nucleotide sequence ID" value="NZ_BAAAHH010000027.1"/>
</dbReference>
<evidence type="ECO:0000256" key="1">
    <source>
        <dbReference type="SAM" id="Phobius"/>
    </source>
</evidence>
<feature type="transmembrane region" description="Helical" evidence="1">
    <location>
        <begin position="48"/>
        <end position="64"/>
    </location>
</feature>
<proteinExistence type="predicted"/>
<sequence>MVSVPRKPSAPPRKSPRRRTDRDFEQVAWWALFAALVTYGAFMPNWRVLLFTLLLWSFYELCLVRTRCRVKTRQGFECVEPVRGRVFAHDARHQDIKNDGLWNLIGRANPRYTPRISEPNRDTGVVLVAPRVRHRLDKNDRYLIYLAAAGTVISLIGMLWGLF</sequence>
<protein>
    <recommendedName>
        <fullName evidence="4">PH (Pleckstrin Homology) domain-containing protein</fullName>
    </recommendedName>
</protein>
<dbReference type="Proteomes" id="UP001500665">
    <property type="component" value="Unassembled WGS sequence"/>
</dbReference>
<keyword evidence="1" id="KW-1133">Transmembrane helix</keyword>